<dbReference type="AlphaFoldDB" id="A0A3P3EDU6"/>
<sequence length="252" mass="27482">MRSRLLAFVIAIVLSGCAATAPPVPPHTGKLAKGAKVGVLVYMPSPAQHLHVGTTVFNNFSTNYQFPWTPGARAYEIVATDLEKAGFQVVRLSSFATSTVDALAVSSDDRWSANPKQEWAARKLREEQISAVVLIEGKRTLARLECTGGPCAESYMANSGLFTRSMLGMTRYFAVPAVEAKVFVMDPPMDLMAYEPMKTLQVRRVRQLDNFPEPRDFKRLSNAELAPVTAAIDAHLRSLSAGAVQALRNGVK</sequence>
<dbReference type="RefSeq" id="WP_124960823.1">
    <property type="nucleotide sequence ID" value="NZ_CBFHCE010000015.1"/>
</dbReference>
<evidence type="ECO:0000313" key="3">
    <source>
        <dbReference type="Proteomes" id="UP000271590"/>
    </source>
</evidence>
<dbReference type="PROSITE" id="PS51257">
    <property type="entry name" value="PROKAR_LIPOPROTEIN"/>
    <property type="match status" value="1"/>
</dbReference>
<protein>
    <submittedName>
        <fullName evidence="2">Uncharacterized protein</fullName>
    </submittedName>
</protein>
<comment type="caution">
    <text evidence="2">The sequence shown here is derived from an EMBL/GenBank/DDBJ whole genome shotgun (WGS) entry which is preliminary data.</text>
</comment>
<dbReference type="Proteomes" id="UP000271590">
    <property type="component" value="Unassembled WGS sequence"/>
</dbReference>
<dbReference type="EMBL" id="RQXU01000018">
    <property type="protein sequence ID" value="RRH84570.1"/>
    <property type="molecule type" value="Genomic_DNA"/>
</dbReference>
<reference evidence="2 3" key="1">
    <citation type="submission" date="2018-11" db="EMBL/GenBank/DDBJ databases">
        <title>The genome of Variovorax sp T529.</title>
        <authorList>
            <person name="Gao J."/>
        </authorList>
    </citation>
    <scope>NUCLEOTIDE SEQUENCE [LARGE SCALE GENOMIC DNA]</scope>
    <source>
        <strain evidence="2 3">T529</strain>
    </source>
</reference>
<feature type="signal peptide" evidence="1">
    <location>
        <begin position="1"/>
        <end position="21"/>
    </location>
</feature>
<proteinExistence type="predicted"/>
<accession>A0A3P3EDU6</accession>
<keyword evidence="1" id="KW-0732">Signal</keyword>
<feature type="chain" id="PRO_5017994959" evidence="1">
    <location>
        <begin position="22"/>
        <end position="252"/>
    </location>
</feature>
<evidence type="ECO:0000313" key="2">
    <source>
        <dbReference type="EMBL" id="RRH84570.1"/>
    </source>
</evidence>
<gene>
    <name evidence="2" type="ORF">EH244_23985</name>
</gene>
<name>A0A3P3EDU6_9BURK</name>
<organism evidence="2 3">
    <name type="scientific">Variovorax beijingensis</name>
    <dbReference type="NCBI Taxonomy" id="2496117"/>
    <lineage>
        <taxon>Bacteria</taxon>
        <taxon>Pseudomonadati</taxon>
        <taxon>Pseudomonadota</taxon>
        <taxon>Betaproteobacteria</taxon>
        <taxon>Burkholderiales</taxon>
        <taxon>Comamonadaceae</taxon>
        <taxon>Variovorax</taxon>
    </lineage>
</organism>
<evidence type="ECO:0000256" key="1">
    <source>
        <dbReference type="SAM" id="SignalP"/>
    </source>
</evidence>